<dbReference type="Proteomes" id="UP001416858">
    <property type="component" value="Unassembled WGS sequence"/>
</dbReference>
<evidence type="ECO:0000313" key="1">
    <source>
        <dbReference type="EMBL" id="GAA5508573.1"/>
    </source>
</evidence>
<keyword evidence="2" id="KW-1185">Reference proteome</keyword>
<dbReference type="EMBL" id="BAABRO010000010">
    <property type="protein sequence ID" value="GAA5508573.1"/>
    <property type="molecule type" value="Genomic_DNA"/>
</dbReference>
<protein>
    <recommendedName>
        <fullName evidence="3">Secreted protein</fullName>
    </recommendedName>
</protein>
<accession>A0ABP9VTT9</accession>
<evidence type="ECO:0008006" key="3">
    <source>
        <dbReference type="Google" id="ProtNLM"/>
    </source>
</evidence>
<proteinExistence type="predicted"/>
<evidence type="ECO:0000313" key="2">
    <source>
        <dbReference type="Proteomes" id="UP001416858"/>
    </source>
</evidence>
<organism evidence="1 2">
    <name type="scientific">Novipirellula caenicola</name>
    <dbReference type="NCBI Taxonomy" id="1536901"/>
    <lineage>
        <taxon>Bacteria</taxon>
        <taxon>Pseudomonadati</taxon>
        <taxon>Planctomycetota</taxon>
        <taxon>Planctomycetia</taxon>
        <taxon>Pirellulales</taxon>
        <taxon>Pirellulaceae</taxon>
        <taxon>Novipirellula</taxon>
    </lineage>
</organism>
<name>A0ABP9VTT9_9BACT</name>
<reference evidence="1 2" key="1">
    <citation type="submission" date="2024-02" db="EMBL/GenBank/DDBJ databases">
        <title>Rhodopirellula caenicola NBRC 110016.</title>
        <authorList>
            <person name="Ichikawa N."/>
            <person name="Katano-Makiyama Y."/>
            <person name="Hidaka K."/>
        </authorList>
    </citation>
    <scope>NUCLEOTIDE SEQUENCE [LARGE SCALE GENOMIC DNA]</scope>
    <source>
        <strain evidence="1 2">NBRC 110016</strain>
    </source>
</reference>
<sequence length="129" mass="14057">MWKSVIASSVAIASPTPFSVAPTRPMPGFLGLATTVQNAACHGAPWQADLVVKKRRIREDFLTFANRKQLMCQKQADCLAGEGTARFEFASHRCCLVTIPRKSKRLAMKSSNKSSVAAVRARARSMMSG</sequence>
<gene>
    <name evidence="1" type="ORF">Rcae01_04040</name>
</gene>
<comment type="caution">
    <text evidence="1">The sequence shown here is derived from an EMBL/GenBank/DDBJ whole genome shotgun (WGS) entry which is preliminary data.</text>
</comment>